<dbReference type="AlphaFoldDB" id="A0A8H6J7E9"/>
<dbReference type="PANTHER" id="PTHR24148">
    <property type="entry name" value="ANKYRIN REPEAT DOMAIN-CONTAINING PROTEIN 39 HOMOLOG-RELATED"/>
    <property type="match status" value="1"/>
</dbReference>
<evidence type="ECO:0000313" key="1">
    <source>
        <dbReference type="EMBL" id="KAF6807381.1"/>
    </source>
</evidence>
<name>A0A8H6J7E9_9PEZI</name>
<dbReference type="InterPro" id="IPR052895">
    <property type="entry name" value="HetReg/Transcr_Mod"/>
</dbReference>
<accession>A0A8H6J7E9</accession>
<organism evidence="1 2">
    <name type="scientific">Colletotrichum plurivorum</name>
    <dbReference type="NCBI Taxonomy" id="2175906"/>
    <lineage>
        <taxon>Eukaryota</taxon>
        <taxon>Fungi</taxon>
        <taxon>Dikarya</taxon>
        <taxon>Ascomycota</taxon>
        <taxon>Pezizomycotina</taxon>
        <taxon>Sordariomycetes</taxon>
        <taxon>Hypocreomycetidae</taxon>
        <taxon>Glomerellales</taxon>
        <taxon>Glomerellaceae</taxon>
        <taxon>Colletotrichum</taxon>
        <taxon>Colletotrichum orchidearum species complex</taxon>
    </lineage>
</organism>
<dbReference type="Proteomes" id="UP000654918">
    <property type="component" value="Unassembled WGS sequence"/>
</dbReference>
<keyword evidence="2" id="KW-1185">Reference proteome</keyword>
<dbReference type="Pfam" id="PF26639">
    <property type="entry name" value="Het-6_barrel"/>
    <property type="match status" value="1"/>
</dbReference>
<comment type="caution">
    <text evidence="1">The sequence shown here is derived from an EMBL/GenBank/DDBJ whole genome shotgun (WGS) entry which is preliminary data.</text>
</comment>
<reference evidence="1" key="1">
    <citation type="journal article" date="2020" name="Phytopathology">
        <title>Genome Sequence Resources of Colletotrichum truncatum, C. plurivorum, C. musicola, and C. sojae: Four Species Pathogenic to Soybean (Glycine max).</title>
        <authorList>
            <person name="Rogerio F."/>
            <person name="Boufleur T.R."/>
            <person name="Ciampi-Guillardi M."/>
            <person name="Sukno S.A."/>
            <person name="Thon M.R."/>
            <person name="Massola Junior N.S."/>
            <person name="Baroncelli R."/>
        </authorList>
    </citation>
    <scope>NUCLEOTIDE SEQUENCE</scope>
    <source>
        <strain evidence="1">LFN00145</strain>
    </source>
</reference>
<evidence type="ECO:0000313" key="2">
    <source>
        <dbReference type="Proteomes" id="UP000654918"/>
    </source>
</evidence>
<gene>
    <name evidence="1" type="ORF">CPLU01_15804</name>
</gene>
<proteinExistence type="predicted"/>
<protein>
    <submittedName>
        <fullName evidence="1">Ankyrin and het domain protein</fullName>
    </submittedName>
</protein>
<sequence length="297" mass="33048">MIRDSGSLALADERDRIFAFQSLARRITDTRFRPETPNYELSLWEAYLGFAKKYVSDTGDLSLLNFVHHNQRTIDEAPVSCCPQWNVVVYETGFVTNLERPQPSQPPRLFGDVLCVRGVIFDVVSAASEVLSKQTSLQDIAFADCLVVGNPLTPVTPRPWECHFAAYVRELARMSNDAELPEGLASGDGGDIAWAHFQVAYMIDKRRLVVTNRGYYGLVPGPSRQGDVVAVVGGALTPLILRETSLGNYRLVGEVYISSKAVRYSESGTREYKMLGDDVGSEDWRGWGGEEQDIFLV</sequence>
<dbReference type="PANTHER" id="PTHR24148:SF64">
    <property type="entry name" value="HETEROKARYON INCOMPATIBILITY DOMAIN-CONTAINING PROTEIN"/>
    <property type="match status" value="1"/>
</dbReference>
<dbReference type="EMBL" id="WIGO01000633">
    <property type="protein sequence ID" value="KAF6807381.1"/>
    <property type="molecule type" value="Genomic_DNA"/>
</dbReference>